<feature type="compositionally biased region" description="Basic and acidic residues" evidence="1">
    <location>
        <begin position="12"/>
        <end position="23"/>
    </location>
</feature>
<protein>
    <submittedName>
        <fullName evidence="2">Uncharacterized protein</fullName>
    </submittedName>
</protein>
<reference evidence="2" key="1">
    <citation type="submission" date="2020-03" db="EMBL/GenBank/DDBJ databases">
        <authorList>
            <person name="Weist P."/>
        </authorList>
    </citation>
    <scope>NUCLEOTIDE SEQUENCE</scope>
</reference>
<feature type="region of interest" description="Disordered" evidence="1">
    <location>
        <begin position="1"/>
        <end position="33"/>
    </location>
</feature>
<comment type="caution">
    <text evidence="2">The sequence shown here is derived from an EMBL/GenBank/DDBJ whole genome shotgun (WGS) entry which is preliminary data.</text>
</comment>
<gene>
    <name evidence="2" type="ORF">PLEPLA_LOCUS39762</name>
</gene>
<evidence type="ECO:0000313" key="2">
    <source>
        <dbReference type="EMBL" id="CAB1452023.1"/>
    </source>
</evidence>
<dbReference type="AlphaFoldDB" id="A0A9N7Z1B5"/>
<proteinExistence type="predicted"/>
<dbReference type="EMBL" id="CADEAL010004112">
    <property type="protein sequence ID" value="CAB1452023.1"/>
    <property type="molecule type" value="Genomic_DNA"/>
</dbReference>
<sequence length="187" mass="19691">MIPGPTFLSRKSPPDFPERRPEPPEALGSNLGTTLADAPVGMLESVWYCLVLRPSSSPCPLDMTVVEAPLTWAPLQTGQSSKMSYNAVERAHPPACVSVPGSKESTLCTLRRASGPARACGALTLCLAFCEMDSVHARDPTPCLSRGSGGASIEGPGPDDFMAIWLALLHPDPLSRVYPASLAPAPP</sequence>
<accession>A0A9N7Z1B5</accession>
<dbReference type="Proteomes" id="UP001153269">
    <property type="component" value="Unassembled WGS sequence"/>
</dbReference>
<evidence type="ECO:0000256" key="1">
    <source>
        <dbReference type="SAM" id="MobiDB-lite"/>
    </source>
</evidence>
<evidence type="ECO:0000313" key="3">
    <source>
        <dbReference type="Proteomes" id="UP001153269"/>
    </source>
</evidence>
<organism evidence="2 3">
    <name type="scientific">Pleuronectes platessa</name>
    <name type="common">European plaice</name>
    <dbReference type="NCBI Taxonomy" id="8262"/>
    <lineage>
        <taxon>Eukaryota</taxon>
        <taxon>Metazoa</taxon>
        <taxon>Chordata</taxon>
        <taxon>Craniata</taxon>
        <taxon>Vertebrata</taxon>
        <taxon>Euteleostomi</taxon>
        <taxon>Actinopterygii</taxon>
        <taxon>Neopterygii</taxon>
        <taxon>Teleostei</taxon>
        <taxon>Neoteleostei</taxon>
        <taxon>Acanthomorphata</taxon>
        <taxon>Carangaria</taxon>
        <taxon>Pleuronectiformes</taxon>
        <taxon>Pleuronectoidei</taxon>
        <taxon>Pleuronectidae</taxon>
        <taxon>Pleuronectes</taxon>
    </lineage>
</organism>
<keyword evidence="3" id="KW-1185">Reference proteome</keyword>
<name>A0A9N7Z1B5_PLEPL</name>